<proteinExistence type="predicted"/>
<name>A0A835GLF2_SPOEX</name>
<dbReference type="EMBL" id="JACKWZ010000055">
    <property type="protein sequence ID" value="KAF9418446.1"/>
    <property type="molecule type" value="Genomic_DNA"/>
</dbReference>
<comment type="caution">
    <text evidence="1">The sequence shown here is derived from an EMBL/GenBank/DDBJ whole genome shotgun (WGS) entry which is preliminary data.</text>
</comment>
<evidence type="ECO:0000313" key="2">
    <source>
        <dbReference type="Proteomes" id="UP000648187"/>
    </source>
</evidence>
<reference evidence="1" key="1">
    <citation type="submission" date="2020-08" db="EMBL/GenBank/DDBJ databases">
        <title>Spodoptera exigua strain:BAW_Kor-Di-RS1 Genome sequencing and assembly.</title>
        <authorList>
            <person name="Kim J."/>
            <person name="Nam H.Y."/>
            <person name="Kwon M."/>
            <person name="Choi J.H."/>
            <person name="Cho S.R."/>
            <person name="Kim G.-H."/>
        </authorList>
    </citation>
    <scope>NUCLEOTIDE SEQUENCE</scope>
    <source>
        <strain evidence="1">BAW_Kor-Di-RS1</strain>
        <tissue evidence="1">Whole-body</tissue>
    </source>
</reference>
<organism evidence="1 2">
    <name type="scientific">Spodoptera exigua</name>
    <name type="common">Beet armyworm</name>
    <name type="synonym">Noctua fulgens</name>
    <dbReference type="NCBI Taxonomy" id="7107"/>
    <lineage>
        <taxon>Eukaryota</taxon>
        <taxon>Metazoa</taxon>
        <taxon>Ecdysozoa</taxon>
        <taxon>Arthropoda</taxon>
        <taxon>Hexapoda</taxon>
        <taxon>Insecta</taxon>
        <taxon>Pterygota</taxon>
        <taxon>Neoptera</taxon>
        <taxon>Endopterygota</taxon>
        <taxon>Lepidoptera</taxon>
        <taxon>Glossata</taxon>
        <taxon>Ditrysia</taxon>
        <taxon>Noctuoidea</taxon>
        <taxon>Noctuidae</taxon>
        <taxon>Amphipyrinae</taxon>
        <taxon>Spodoptera</taxon>
    </lineage>
</organism>
<protein>
    <submittedName>
        <fullName evidence="1">Uncharacterized protein</fullName>
    </submittedName>
</protein>
<accession>A0A835GLF2</accession>
<gene>
    <name evidence="1" type="ORF">HW555_004734</name>
</gene>
<dbReference type="AlphaFoldDB" id="A0A835GLF2"/>
<sequence length="152" mass="17373">MLVHFKTSRQQICLVFEKLSLFLNATGLLQRSVTTMSNDNPIYYEPEKHSLIRLEMTIWSSICTELYREKNIDKTVLANIVRAFDVCTNSNSGMKASCNKITDMDHVYMRWTCLSLTIKNNSSTSGMDLSILLITNWKFPENSSAGLPHLIM</sequence>
<keyword evidence="2" id="KW-1185">Reference proteome</keyword>
<evidence type="ECO:0000313" key="1">
    <source>
        <dbReference type="EMBL" id="KAF9418446.1"/>
    </source>
</evidence>
<dbReference type="Proteomes" id="UP000648187">
    <property type="component" value="Unassembled WGS sequence"/>
</dbReference>